<evidence type="ECO:0000256" key="2">
    <source>
        <dbReference type="ARBA" id="ARBA00022679"/>
    </source>
</evidence>
<dbReference type="InterPro" id="IPR011611">
    <property type="entry name" value="PfkB_dom"/>
</dbReference>
<dbReference type="InterPro" id="IPR029056">
    <property type="entry name" value="Ribokinase-like"/>
</dbReference>
<evidence type="ECO:0000313" key="7">
    <source>
        <dbReference type="Proteomes" id="UP000014155"/>
    </source>
</evidence>
<dbReference type="PANTHER" id="PTHR10584">
    <property type="entry name" value="SUGAR KINASE"/>
    <property type="match status" value="1"/>
</dbReference>
<dbReference type="RefSeq" id="WP_004628409.1">
    <property type="nucleotide sequence ID" value="NZ_AORV01000054.1"/>
</dbReference>
<keyword evidence="7" id="KW-1185">Reference proteome</keyword>
<comment type="similarity">
    <text evidence="1 4">Belongs to the carbohydrate kinase PfkB family.</text>
</comment>
<dbReference type="STRING" id="1195236.CTER_3781"/>
<name>S0FPR7_RUMCE</name>
<gene>
    <name evidence="6" type="ORF">CTER_3781</name>
</gene>
<dbReference type="EMBL" id="AORV01000054">
    <property type="protein sequence ID" value="EMS70483.1"/>
    <property type="molecule type" value="Genomic_DNA"/>
</dbReference>
<dbReference type="SUPFAM" id="SSF53613">
    <property type="entry name" value="Ribokinase-like"/>
    <property type="match status" value="1"/>
</dbReference>
<dbReference type="PRINTS" id="PR00990">
    <property type="entry name" value="RIBOKINASE"/>
</dbReference>
<accession>S0FPR7</accession>
<evidence type="ECO:0000256" key="3">
    <source>
        <dbReference type="ARBA" id="ARBA00022777"/>
    </source>
</evidence>
<dbReference type="GO" id="GO:0006796">
    <property type="term" value="P:phosphate-containing compound metabolic process"/>
    <property type="evidence" value="ECO:0007669"/>
    <property type="project" value="UniProtKB-ARBA"/>
</dbReference>
<evidence type="ECO:0000259" key="5">
    <source>
        <dbReference type="Pfam" id="PF00294"/>
    </source>
</evidence>
<feature type="domain" description="Carbohydrate kinase PfkB" evidence="5">
    <location>
        <begin position="13"/>
        <end position="304"/>
    </location>
</feature>
<dbReference type="eggNOG" id="COG0524">
    <property type="taxonomic scope" value="Bacteria"/>
</dbReference>
<proteinExistence type="inferred from homology"/>
<dbReference type="CDD" id="cd01166">
    <property type="entry name" value="KdgK"/>
    <property type="match status" value="1"/>
</dbReference>
<protein>
    <submittedName>
        <fullName evidence="6">Putative kinase</fullName>
    </submittedName>
</protein>
<evidence type="ECO:0000256" key="1">
    <source>
        <dbReference type="ARBA" id="ARBA00010688"/>
    </source>
</evidence>
<dbReference type="PROSITE" id="PS00583">
    <property type="entry name" value="PFKB_KINASES_1"/>
    <property type="match status" value="1"/>
</dbReference>
<dbReference type="Proteomes" id="UP000014155">
    <property type="component" value="Unassembled WGS sequence"/>
</dbReference>
<organism evidence="6 7">
    <name type="scientific">Ruminiclostridium cellobioparum subsp. termitidis CT1112</name>
    <dbReference type="NCBI Taxonomy" id="1195236"/>
    <lineage>
        <taxon>Bacteria</taxon>
        <taxon>Bacillati</taxon>
        <taxon>Bacillota</taxon>
        <taxon>Clostridia</taxon>
        <taxon>Eubacteriales</taxon>
        <taxon>Oscillospiraceae</taxon>
        <taxon>Ruminiclostridium</taxon>
    </lineage>
</organism>
<dbReference type="Gene3D" id="3.40.1190.20">
    <property type="match status" value="1"/>
</dbReference>
<keyword evidence="3 4" id="KW-0418">Kinase</keyword>
<dbReference type="PANTHER" id="PTHR10584:SF166">
    <property type="entry name" value="RIBOKINASE"/>
    <property type="match status" value="1"/>
</dbReference>
<dbReference type="InterPro" id="IPR002173">
    <property type="entry name" value="Carboh/pur_kinase_PfkB_CS"/>
</dbReference>
<dbReference type="GO" id="GO:0016301">
    <property type="term" value="F:kinase activity"/>
    <property type="evidence" value="ECO:0007669"/>
    <property type="project" value="UniProtKB-KW"/>
</dbReference>
<comment type="caution">
    <text evidence="6">The sequence shown here is derived from an EMBL/GenBank/DDBJ whole genome shotgun (WGS) entry which is preliminary data.</text>
</comment>
<evidence type="ECO:0000256" key="4">
    <source>
        <dbReference type="RuleBase" id="RU003704"/>
    </source>
</evidence>
<reference evidence="6 7" key="1">
    <citation type="journal article" date="2013" name="Genome Announc.">
        <title>Draft Genome Sequence of the Cellulolytic, Mesophilic, Anaerobic Bacterium Clostridium termitidis Strain CT1112 (DSM 5398).</title>
        <authorList>
            <person name="Lal S."/>
            <person name="Ramachandran U."/>
            <person name="Zhang X."/>
            <person name="Munir R."/>
            <person name="Sparling R."/>
            <person name="Levin D.B."/>
        </authorList>
    </citation>
    <scope>NUCLEOTIDE SEQUENCE [LARGE SCALE GENOMIC DNA]</scope>
    <source>
        <strain evidence="6 7">CT1112</strain>
    </source>
</reference>
<dbReference type="Pfam" id="PF00294">
    <property type="entry name" value="PfkB"/>
    <property type="match status" value="1"/>
</dbReference>
<keyword evidence="2 4" id="KW-0808">Transferase</keyword>
<dbReference type="PROSITE" id="PS00584">
    <property type="entry name" value="PFKB_KINASES_2"/>
    <property type="match status" value="1"/>
</dbReference>
<dbReference type="InterPro" id="IPR002139">
    <property type="entry name" value="Ribo/fructo_kinase"/>
</dbReference>
<sequence length="328" mass="35626">MRDSEVNINREYDVLCIGLINMNMPVRPVDKGVFDRDVTMVDAIDIMPGGDAMNEAITLSRLGNRVGLVGKIGEDIFGQMLLEMTSRAGVDTKYICKDKNASTSVCVMLVNQDGSRNFASHRGANCEFSLEDIDLSILKQTKIVNIGSIYALKKLDGEGVETILLEARKNGVITCADMMCDTYGKGFAAIKGALGKLDYFIPSYDEAAAITGETRVEKIAEKLLDVGIKNVIIKLGAKGCFVSNDKQSFYEAPYEAEVVDTTGAGDNFVAGFLTGLNMNWELSRCIELANAVGSLAVGKVGSNGAVHSRDQVMEFMKNTRKININRSI</sequence>
<dbReference type="AlphaFoldDB" id="S0FPR7"/>
<evidence type="ECO:0000313" key="6">
    <source>
        <dbReference type="EMBL" id="EMS70483.1"/>
    </source>
</evidence>
<dbReference type="PATRIC" id="fig|1195236.3.peg.3996"/>